<comment type="caution">
    <text evidence="8">The sequence shown here is derived from an EMBL/GenBank/DDBJ whole genome shotgun (WGS) entry which is preliminary data.</text>
</comment>
<dbReference type="InterPro" id="IPR032816">
    <property type="entry name" value="VTT_dom"/>
</dbReference>
<dbReference type="GO" id="GO:0005886">
    <property type="term" value="C:plasma membrane"/>
    <property type="evidence" value="ECO:0007669"/>
    <property type="project" value="UniProtKB-SubCell"/>
</dbReference>
<evidence type="ECO:0000256" key="2">
    <source>
        <dbReference type="ARBA" id="ARBA00022475"/>
    </source>
</evidence>
<comment type="subcellular location">
    <subcellularLocation>
        <location evidence="1 6">Cell membrane</location>
        <topology evidence="1 6">Multi-pass membrane protein</topology>
    </subcellularLocation>
</comment>
<comment type="similarity">
    <text evidence="6">Belongs to the TVP38/TMEM64 family.</text>
</comment>
<feature type="domain" description="VTT" evidence="7">
    <location>
        <begin position="63"/>
        <end position="178"/>
    </location>
</feature>
<dbReference type="EMBL" id="JACNEP010000012">
    <property type="protein sequence ID" value="MBC3766951.1"/>
    <property type="molecule type" value="Genomic_DNA"/>
</dbReference>
<dbReference type="PANTHER" id="PTHR12677">
    <property type="entry name" value="GOLGI APPARATUS MEMBRANE PROTEIN TVP38-RELATED"/>
    <property type="match status" value="1"/>
</dbReference>
<name>A0A8J6IUJ5_9ALTE</name>
<proteinExistence type="inferred from homology"/>
<evidence type="ECO:0000313" key="9">
    <source>
        <dbReference type="Proteomes" id="UP000601768"/>
    </source>
</evidence>
<evidence type="ECO:0000256" key="1">
    <source>
        <dbReference type="ARBA" id="ARBA00004651"/>
    </source>
</evidence>
<dbReference type="Pfam" id="PF09335">
    <property type="entry name" value="VTT_dom"/>
    <property type="match status" value="1"/>
</dbReference>
<gene>
    <name evidence="8" type="ORF">H8B19_13775</name>
</gene>
<feature type="transmembrane region" description="Helical" evidence="6">
    <location>
        <begin position="47"/>
        <end position="70"/>
    </location>
</feature>
<feature type="transmembrane region" description="Helical" evidence="6">
    <location>
        <begin position="7"/>
        <end position="27"/>
    </location>
</feature>
<dbReference type="RefSeq" id="WP_186507477.1">
    <property type="nucleotide sequence ID" value="NZ_JACNEP010000012.1"/>
</dbReference>
<dbReference type="InterPro" id="IPR015414">
    <property type="entry name" value="TMEM64"/>
</dbReference>
<sequence length="233" mass="25871">MHKILKGLLFVSIVLIFGYLLTTSQLFENLNKNWIDLHIRNNGIQGIGYYVLITAIAASIGAPRQLLAFLGGYAFGFVNGTLLSTIATTLGCALTFHVARFLLRPAIKRKYGHRTQKVDVFLTQQPMLKTIIIRLLPVGNNMVTNLVAGVTHIKARYFITGSAIGYLPQMAIFALMGKGIVVLSTWKIALSVLLFFVSSYLSWHLYRQYKAARQLDELTSSTQNLPDTHPGAN</sequence>
<reference evidence="8" key="1">
    <citation type="journal article" date="2018" name="Int. J. Syst. Evol. Microbiol.">
        <title>Neptunicella marina gen. nov., sp. nov., isolated from surface seawater.</title>
        <authorList>
            <person name="Liu X."/>
            <person name="Lai Q."/>
            <person name="Du Y."/>
            <person name="Zhang X."/>
            <person name="Liu Z."/>
            <person name="Sun F."/>
            <person name="Shao Z."/>
        </authorList>
    </citation>
    <scope>NUCLEOTIDE SEQUENCE</scope>
    <source>
        <strain evidence="8">S27-2</strain>
    </source>
</reference>
<feature type="transmembrane region" description="Helical" evidence="6">
    <location>
        <begin position="157"/>
        <end position="176"/>
    </location>
</feature>
<keyword evidence="5 6" id="KW-0472">Membrane</keyword>
<feature type="transmembrane region" description="Helical" evidence="6">
    <location>
        <begin position="82"/>
        <end position="103"/>
    </location>
</feature>
<evidence type="ECO:0000256" key="6">
    <source>
        <dbReference type="RuleBase" id="RU366058"/>
    </source>
</evidence>
<reference evidence="8" key="2">
    <citation type="submission" date="2020-08" db="EMBL/GenBank/DDBJ databases">
        <authorList>
            <person name="Lai Q."/>
        </authorList>
    </citation>
    <scope>NUCLEOTIDE SEQUENCE</scope>
    <source>
        <strain evidence="8">S27-2</strain>
    </source>
</reference>
<dbReference type="PANTHER" id="PTHR12677:SF59">
    <property type="entry name" value="GOLGI APPARATUS MEMBRANE PROTEIN TVP38-RELATED"/>
    <property type="match status" value="1"/>
</dbReference>
<keyword evidence="2 6" id="KW-1003">Cell membrane</keyword>
<evidence type="ECO:0000256" key="5">
    <source>
        <dbReference type="ARBA" id="ARBA00023136"/>
    </source>
</evidence>
<feature type="transmembrane region" description="Helical" evidence="6">
    <location>
        <begin position="131"/>
        <end position="150"/>
    </location>
</feature>
<keyword evidence="4 6" id="KW-1133">Transmembrane helix</keyword>
<evidence type="ECO:0000256" key="4">
    <source>
        <dbReference type="ARBA" id="ARBA00022989"/>
    </source>
</evidence>
<keyword evidence="3 6" id="KW-0812">Transmembrane</keyword>
<dbReference type="AlphaFoldDB" id="A0A8J6IUJ5"/>
<evidence type="ECO:0000256" key="3">
    <source>
        <dbReference type="ARBA" id="ARBA00022692"/>
    </source>
</evidence>
<evidence type="ECO:0000313" key="8">
    <source>
        <dbReference type="EMBL" id="MBC3766951.1"/>
    </source>
</evidence>
<dbReference type="Proteomes" id="UP000601768">
    <property type="component" value="Unassembled WGS sequence"/>
</dbReference>
<accession>A0A8J6IUJ5</accession>
<evidence type="ECO:0000259" key="7">
    <source>
        <dbReference type="Pfam" id="PF09335"/>
    </source>
</evidence>
<protein>
    <recommendedName>
        <fullName evidence="6">TVP38/TMEM64 family membrane protein</fullName>
    </recommendedName>
</protein>
<organism evidence="8 9">
    <name type="scientific">Neptunicella marina</name>
    <dbReference type="NCBI Taxonomy" id="2125989"/>
    <lineage>
        <taxon>Bacteria</taxon>
        <taxon>Pseudomonadati</taxon>
        <taxon>Pseudomonadota</taxon>
        <taxon>Gammaproteobacteria</taxon>
        <taxon>Alteromonadales</taxon>
        <taxon>Alteromonadaceae</taxon>
        <taxon>Neptunicella</taxon>
    </lineage>
</organism>
<keyword evidence="9" id="KW-1185">Reference proteome</keyword>
<feature type="transmembrane region" description="Helical" evidence="6">
    <location>
        <begin position="188"/>
        <end position="206"/>
    </location>
</feature>